<reference evidence="3 4" key="1">
    <citation type="submission" date="2019-06" db="EMBL/GenBank/DDBJ databases">
        <title>Whole genome shotgun sequence of Zoogloea ramigera NBRC 15342.</title>
        <authorList>
            <person name="Hosoyama A."/>
            <person name="Uohara A."/>
            <person name="Ohji S."/>
            <person name="Ichikawa N."/>
        </authorList>
    </citation>
    <scope>NUCLEOTIDE SEQUENCE [LARGE SCALE GENOMIC DNA]</scope>
    <source>
        <strain evidence="3 4">NBRC 15342</strain>
    </source>
</reference>
<evidence type="ECO:0000313" key="3">
    <source>
        <dbReference type="EMBL" id="GEC97420.1"/>
    </source>
</evidence>
<dbReference type="InterPro" id="IPR019638">
    <property type="entry name" value="DUF2502"/>
</dbReference>
<keyword evidence="2" id="KW-0732">Signal</keyword>
<keyword evidence="4" id="KW-1185">Reference proteome</keyword>
<feature type="region of interest" description="Disordered" evidence="1">
    <location>
        <begin position="74"/>
        <end position="104"/>
    </location>
</feature>
<proteinExistence type="predicted"/>
<organism evidence="3 4">
    <name type="scientific">Zoogloea ramigera</name>
    <dbReference type="NCBI Taxonomy" id="350"/>
    <lineage>
        <taxon>Bacteria</taxon>
        <taxon>Pseudomonadati</taxon>
        <taxon>Pseudomonadota</taxon>
        <taxon>Betaproteobacteria</taxon>
        <taxon>Rhodocyclales</taxon>
        <taxon>Zoogloeaceae</taxon>
        <taxon>Zoogloea</taxon>
    </lineage>
</organism>
<dbReference type="EMBL" id="BJNV01000086">
    <property type="protein sequence ID" value="GEC97420.1"/>
    <property type="molecule type" value="Genomic_DNA"/>
</dbReference>
<gene>
    <name evidence="3" type="ORF">ZRA01_34930</name>
</gene>
<feature type="chain" id="PRO_5021401902" description="DUF2502 domain-containing protein" evidence="2">
    <location>
        <begin position="23"/>
        <end position="104"/>
    </location>
</feature>
<evidence type="ECO:0008006" key="5">
    <source>
        <dbReference type="Google" id="ProtNLM"/>
    </source>
</evidence>
<dbReference type="OrthoDB" id="9180720at2"/>
<dbReference type="Proteomes" id="UP000318422">
    <property type="component" value="Unassembled WGS sequence"/>
</dbReference>
<dbReference type="Pfam" id="PF10697">
    <property type="entry name" value="DUF2502"/>
    <property type="match status" value="1"/>
</dbReference>
<comment type="caution">
    <text evidence="3">The sequence shown here is derived from an EMBL/GenBank/DDBJ whole genome shotgun (WGS) entry which is preliminary data.</text>
</comment>
<accession>A0A4Y4D3Q8</accession>
<evidence type="ECO:0000313" key="4">
    <source>
        <dbReference type="Proteomes" id="UP000318422"/>
    </source>
</evidence>
<name>A0A4Y4D3Q8_ZOORA</name>
<sequence>MRKTLLLSLALLGLGAATPAGAIDLDLSINAPGVSLYIGDRDRSGRYWDGGQWRNEAWWRDNCHRYEGRKNFRGQCGPRGGKRHGHHDDDHGHCPPGQARKGRC</sequence>
<evidence type="ECO:0000256" key="2">
    <source>
        <dbReference type="SAM" id="SignalP"/>
    </source>
</evidence>
<protein>
    <recommendedName>
        <fullName evidence="5">DUF2502 domain-containing protein</fullName>
    </recommendedName>
</protein>
<evidence type="ECO:0000256" key="1">
    <source>
        <dbReference type="SAM" id="MobiDB-lite"/>
    </source>
</evidence>
<dbReference type="AlphaFoldDB" id="A0A4Y4D3Q8"/>
<feature type="signal peptide" evidence="2">
    <location>
        <begin position="1"/>
        <end position="22"/>
    </location>
</feature>
<dbReference type="RefSeq" id="WP_141354714.1">
    <property type="nucleotide sequence ID" value="NZ_BJNV01000086.1"/>
</dbReference>